<feature type="domain" description="Metalloprotease TldD/E central" evidence="4">
    <location>
        <begin position="132"/>
        <end position="239"/>
    </location>
</feature>
<comment type="caution">
    <text evidence="5">The sequence shown here is derived from an EMBL/GenBank/DDBJ whole genome shotgun (WGS) entry which is preliminary data.</text>
</comment>
<dbReference type="InterPro" id="IPR035068">
    <property type="entry name" value="TldD/PmbA_N"/>
</dbReference>
<evidence type="ECO:0000313" key="5">
    <source>
        <dbReference type="EMBL" id="CDH45895.1"/>
    </source>
</evidence>
<keyword evidence="6" id="KW-1185">Reference proteome</keyword>
<accession>A0A7U7GCM9</accession>
<dbReference type="NCBIfam" id="NF008268">
    <property type="entry name" value="PRK11040.1"/>
    <property type="match status" value="1"/>
</dbReference>
<feature type="domain" description="Metalloprotease TldD/E N-terminal" evidence="2">
    <location>
        <begin position="41"/>
        <end position="105"/>
    </location>
</feature>
<dbReference type="Pfam" id="PF19289">
    <property type="entry name" value="PmbA_TldD_3rd"/>
    <property type="match status" value="1"/>
</dbReference>
<gene>
    <name evidence="5" type="primary">pmbA</name>
    <name evidence="5" type="ORF">BN874_30027</name>
</gene>
<dbReference type="PANTHER" id="PTHR43421">
    <property type="entry name" value="METALLOPROTEASE PMBA"/>
    <property type="match status" value="1"/>
</dbReference>
<dbReference type="Proteomes" id="UP000019184">
    <property type="component" value="Unassembled WGS sequence"/>
</dbReference>
<dbReference type="Pfam" id="PF01523">
    <property type="entry name" value="PmbA_TldD_1st"/>
    <property type="match status" value="1"/>
</dbReference>
<dbReference type="InterPro" id="IPR045570">
    <property type="entry name" value="Metalloprtase-TldD/E_cen_dom"/>
</dbReference>
<dbReference type="EMBL" id="CBTK010000223">
    <property type="protein sequence ID" value="CDH45895.1"/>
    <property type="molecule type" value="Genomic_DNA"/>
</dbReference>
<dbReference type="GO" id="GO:0008237">
    <property type="term" value="F:metallopeptidase activity"/>
    <property type="evidence" value="ECO:0007669"/>
    <property type="project" value="InterPro"/>
</dbReference>
<reference evidence="5 6" key="1">
    <citation type="journal article" date="2014" name="ISME J.">
        <title>Candidatus Competibacter-lineage genomes retrieved from metagenomes reveal functional metabolic diversity.</title>
        <authorList>
            <person name="McIlroy S.J."/>
            <person name="Albertsen M."/>
            <person name="Andresen E.K."/>
            <person name="Saunders A.M."/>
            <person name="Kristiansen R."/>
            <person name="Stokholm-Bjerregaard M."/>
            <person name="Nielsen K.L."/>
            <person name="Nielsen P.H."/>
        </authorList>
    </citation>
    <scope>NUCLEOTIDE SEQUENCE [LARGE SCALE GENOMIC DNA]</scope>
    <source>
        <strain evidence="5 6">Run_B_J11</strain>
    </source>
</reference>
<dbReference type="AlphaFoldDB" id="A0A7U7GCM9"/>
<evidence type="ECO:0000256" key="1">
    <source>
        <dbReference type="ARBA" id="ARBA00005836"/>
    </source>
</evidence>
<dbReference type="InterPro" id="IPR036059">
    <property type="entry name" value="TldD/PmbA_sf"/>
</dbReference>
<evidence type="ECO:0000259" key="2">
    <source>
        <dbReference type="Pfam" id="PF01523"/>
    </source>
</evidence>
<dbReference type="Pfam" id="PF19290">
    <property type="entry name" value="PmbA_TldD_2nd"/>
    <property type="match status" value="1"/>
</dbReference>
<protein>
    <submittedName>
        <fullName evidence="5">Protein pmbA</fullName>
    </submittedName>
</protein>
<dbReference type="InterPro" id="IPR047657">
    <property type="entry name" value="PmbA"/>
</dbReference>
<feature type="domain" description="Metalloprotease TldD/E C-terminal" evidence="3">
    <location>
        <begin position="246"/>
        <end position="454"/>
    </location>
</feature>
<name>A0A7U7GCM9_9GAMM</name>
<dbReference type="PANTHER" id="PTHR43421:SF1">
    <property type="entry name" value="METALLOPROTEASE PMBA"/>
    <property type="match status" value="1"/>
</dbReference>
<evidence type="ECO:0000313" key="6">
    <source>
        <dbReference type="Proteomes" id="UP000019184"/>
    </source>
</evidence>
<sequence>MLSSMPTSIAPTTVPLPSREHLEALVADILTEARAQGATAAEAAVSFGSALSVTVRLGEVETLEHHRQRGLAVTVYFGQSRGSASTGDWRPDAIGETVRSACAIARYTAADPYAGLADPDRLAREIPDLDLYHPWALTAEDAIEQAHECEAAALALDPRIRNSEGGSVATHTGLSLYGNSHGFCDGYPTTRHSLSCSVIAQDDSGMQRNHWYSGARDRVDLETPLAVGQKAAQRALRRLGSRRLATRQVPVLFAPELARGLIGHFIAAIRGGALYRKASFLLDRLGTAVFPEFVNIDERPHLLKALSSAPFDGEGVATADRAVVSGGVLQGYVLDSYSARRLGMQTTGNAGGTHNLIVEAGPLGHEELIRQLDRGLWVTELLGHGVNPVTGDYSRGASGFWVEHGQIQYPVHEITIAGNLADMFQGIVAVGNDVDARGGIRCGSLLLERMTVAGE</sequence>
<evidence type="ECO:0000259" key="4">
    <source>
        <dbReference type="Pfam" id="PF19290"/>
    </source>
</evidence>
<proteinExistence type="inferred from homology"/>
<dbReference type="Gene3D" id="3.30.2290.10">
    <property type="entry name" value="PmbA/TldD superfamily"/>
    <property type="match status" value="1"/>
</dbReference>
<dbReference type="GO" id="GO:0005829">
    <property type="term" value="C:cytosol"/>
    <property type="evidence" value="ECO:0007669"/>
    <property type="project" value="TreeGrafter"/>
</dbReference>
<dbReference type="GO" id="GO:0006508">
    <property type="term" value="P:proteolysis"/>
    <property type="evidence" value="ECO:0007669"/>
    <property type="project" value="InterPro"/>
</dbReference>
<organism evidence="5 6">
    <name type="scientific">Candidatus Contendobacter odensis Run_B_J11</name>
    <dbReference type="NCBI Taxonomy" id="1400861"/>
    <lineage>
        <taxon>Bacteria</taxon>
        <taxon>Pseudomonadati</taxon>
        <taxon>Pseudomonadota</taxon>
        <taxon>Gammaproteobacteria</taxon>
        <taxon>Candidatus Competibacteraceae</taxon>
        <taxon>Candidatus Contendibacter</taxon>
    </lineage>
</organism>
<comment type="similarity">
    <text evidence="1">Belongs to the peptidase U62 family.</text>
</comment>
<dbReference type="SUPFAM" id="SSF111283">
    <property type="entry name" value="Putative modulator of DNA gyrase, PmbA/TldD"/>
    <property type="match status" value="1"/>
</dbReference>
<dbReference type="InterPro" id="IPR045569">
    <property type="entry name" value="Metalloprtase-TldD/E_C"/>
</dbReference>
<dbReference type="InterPro" id="IPR002510">
    <property type="entry name" value="Metalloprtase-TldD/E_N"/>
</dbReference>
<evidence type="ECO:0000259" key="3">
    <source>
        <dbReference type="Pfam" id="PF19289"/>
    </source>
</evidence>